<dbReference type="InterPro" id="IPR011936">
    <property type="entry name" value="Myxo_disulph_rpt"/>
</dbReference>
<keyword evidence="5" id="KW-1185">Reference proteome</keyword>
<evidence type="ECO:0000256" key="2">
    <source>
        <dbReference type="ARBA" id="ARBA00022737"/>
    </source>
</evidence>
<organism evidence="4 5">
    <name type="scientific">Nannocystis bainbridge</name>
    <dbReference type="NCBI Taxonomy" id="2995303"/>
    <lineage>
        <taxon>Bacteria</taxon>
        <taxon>Pseudomonadati</taxon>
        <taxon>Myxococcota</taxon>
        <taxon>Polyangia</taxon>
        <taxon>Nannocystales</taxon>
        <taxon>Nannocystaceae</taxon>
        <taxon>Nannocystis</taxon>
    </lineage>
</organism>
<evidence type="ECO:0000313" key="4">
    <source>
        <dbReference type="EMBL" id="MDC0722025.1"/>
    </source>
</evidence>
<dbReference type="InterPro" id="IPR016186">
    <property type="entry name" value="C-type_lectin-like/link_sf"/>
</dbReference>
<dbReference type="RefSeq" id="WP_272090525.1">
    <property type="nucleotide sequence ID" value="NZ_JAQNDL010000003.1"/>
</dbReference>
<keyword evidence="1" id="KW-0732">Signal</keyword>
<proteinExistence type="predicted"/>
<dbReference type="Proteomes" id="UP001221686">
    <property type="component" value="Unassembled WGS sequence"/>
</dbReference>
<gene>
    <name evidence="4" type="ORF">POL25_34280</name>
</gene>
<evidence type="ECO:0000256" key="1">
    <source>
        <dbReference type="ARBA" id="ARBA00022729"/>
    </source>
</evidence>
<reference evidence="4 5" key="1">
    <citation type="submission" date="2022-11" db="EMBL/GenBank/DDBJ databases">
        <title>Minimal conservation of predation-associated metabolite biosynthetic gene clusters underscores biosynthetic potential of Myxococcota including descriptions for ten novel species: Archangium lansinium sp. nov., Myxococcus landrumus sp. nov., Nannocystis bai.</title>
        <authorList>
            <person name="Ahearne A."/>
            <person name="Stevens C."/>
            <person name="Dowd S."/>
        </authorList>
    </citation>
    <scope>NUCLEOTIDE SEQUENCE [LARGE SCALE GENOMIC DNA]</scope>
    <source>
        <strain evidence="4 5">BB15-2</strain>
    </source>
</reference>
<dbReference type="SUPFAM" id="SSF56436">
    <property type="entry name" value="C-type lectin-like"/>
    <property type="match status" value="1"/>
</dbReference>
<name>A0ABT5E8R9_9BACT</name>
<dbReference type="Pfam" id="PF13948">
    <property type="entry name" value="DUF4215"/>
    <property type="match status" value="2"/>
</dbReference>
<sequence>MRWVRLGLATLATGCFYHPTGTPAAETTSTTTSPTTAVEPGSCGDFVKDDGEACDGGPAGDGVCTPSCTYDVCGDGYVGKGEGCDGGENCVDCELVTCGDGIIDPGEACDDGDADDTDDCLATCKSAGCGDGFVHAGAEQCDDGNDLDTDACVTGCKQATCGDGFVLEGSEFCDDGNDLDDDDCPNSCAAPGCGDGVVSPGEACDDGNTDETDACLNTCGPNVCGDGKLHMGVEACDDGNLDPFDACREDCTFNICGDGYLDPESELCDHGPRNGDDPAKATCRTNCTRSGFLVFVSSQLLAPGADFEAISGGDERCGELAAAGELDIRGGRWKAWLGDGSVGPVENFHKSAIPYYTLHGGATAKVADNWSDLADGTLDNPIDVTDLDQQFAAGVACDQLRAVWTGVRSNNTYGGNCAKWSWNGPAVQALTGDLTRKDAAWTEACSLGCTETARLYCFEQP</sequence>
<dbReference type="PANTHER" id="PTHR38934">
    <property type="entry name" value="HYPHALLY REGULATED CELL WALL PROTEIN 1"/>
    <property type="match status" value="1"/>
</dbReference>
<keyword evidence="2" id="KW-0677">Repeat</keyword>
<dbReference type="NCBIfam" id="TIGR02232">
    <property type="entry name" value="myxo_disulf_rpt"/>
    <property type="match status" value="4"/>
</dbReference>
<dbReference type="EMBL" id="JAQNDL010000003">
    <property type="protein sequence ID" value="MDC0722025.1"/>
    <property type="molecule type" value="Genomic_DNA"/>
</dbReference>
<dbReference type="Gene3D" id="3.10.100.10">
    <property type="entry name" value="Mannose-Binding Protein A, subunit A"/>
    <property type="match status" value="1"/>
</dbReference>
<accession>A0ABT5E8R9</accession>
<comment type="caution">
    <text evidence="4">The sequence shown here is derived from an EMBL/GenBank/DDBJ whole genome shotgun (WGS) entry which is preliminary data.</text>
</comment>
<evidence type="ECO:0000313" key="5">
    <source>
        <dbReference type="Proteomes" id="UP001221686"/>
    </source>
</evidence>
<dbReference type="PANTHER" id="PTHR38934:SF6">
    <property type="entry name" value="CHROMOSOME UNDETERMINED SCAFFOLD_176, WHOLE GENOME SHOTGUN SEQUENCE"/>
    <property type="match status" value="1"/>
</dbReference>
<dbReference type="InterPro" id="IPR016187">
    <property type="entry name" value="CTDL_fold"/>
</dbReference>
<keyword evidence="3" id="KW-1015">Disulfide bond</keyword>
<protein>
    <submittedName>
        <fullName evidence="4">DUF4215 domain-containing protein</fullName>
    </submittedName>
</protein>
<evidence type="ECO:0000256" key="3">
    <source>
        <dbReference type="ARBA" id="ARBA00023157"/>
    </source>
</evidence>